<sequence length="401" mass="45395">MLKLLFISLLLVPSLLAEVIKNIVVFGDSYSDVGNYQRLTNGPLWSENLAAAWDASLYSFAFSGAVCDNSVYPKQTSKQYIPSIEDQLEMYYHQNLNLNPQETVVAIWVGVNDIYKTFEIREGEQQANLKKVVDCISSNVRNARRIFSTNKFIVFGVPPLEKIPYYTDSPLKPSREQAANELNEYLLKEVQKMNKHLQSVDIDFMDIHQLLDHIVQKPNSFNIKNAVDAYWDVCQGQCSDDINSYVWWDKAHLTGGIHRLIADSIAQSGSFATEMEIPKDLDVNALLNNADSKFKSPRYEAKANTGEIDRLIEKMNEEKQMSSPNTKIDGEAEQEEITKEKGGINSYVYFGVAATVIVCIGFVLFNKRAKNRASHLASLSNLLKKEDRGRFVPLRNIDSDV</sequence>
<keyword evidence="2" id="KW-0472">Membrane</keyword>
<protein>
    <submittedName>
        <fullName evidence="4">Uncharacterized protein</fullName>
    </submittedName>
</protein>
<feature type="chain" id="PRO_5040486473" evidence="3">
    <location>
        <begin position="18"/>
        <end position="401"/>
    </location>
</feature>
<dbReference type="InterPro" id="IPR001087">
    <property type="entry name" value="GDSL"/>
</dbReference>
<feature type="transmembrane region" description="Helical" evidence="2">
    <location>
        <begin position="347"/>
        <end position="365"/>
    </location>
</feature>
<gene>
    <name evidence="4" type="ORF">G6F64_000855</name>
</gene>
<dbReference type="CDD" id="cd01846">
    <property type="entry name" value="fatty_acyltransferase_like"/>
    <property type="match status" value="1"/>
</dbReference>
<evidence type="ECO:0000256" key="1">
    <source>
        <dbReference type="ARBA" id="ARBA00022801"/>
    </source>
</evidence>
<evidence type="ECO:0000313" key="5">
    <source>
        <dbReference type="Proteomes" id="UP000716291"/>
    </source>
</evidence>
<name>A0A9P6XJM4_RHIOR</name>
<keyword evidence="3" id="KW-0732">Signal</keyword>
<reference evidence="4" key="1">
    <citation type="journal article" date="2020" name="Microb. Genom.">
        <title>Genetic diversity of clinical and environmental Mucorales isolates obtained from an investigation of mucormycosis cases among solid organ transplant recipients.</title>
        <authorList>
            <person name="Nguyen M.H."/>
            <person name="Kaul D."/>
            <person name="Muto C."/>
            <person name="Cheng S.J."/>
            <person name="Richter R.A."/>
            <person name="Bruno V.M."/>
            <person name="Liu G."/>
            <person name="Beyhan S."/>
            <person name="Sundermann A.J."/>
            <person name="Mounaud S."/>
            <person name="Pasculle A.W."/>
            <person name="Nierman W.C."/>
            <person name="Driscoll E."/>
            <person name="Cumbie R."/>
            <person name="Clancy C.J."/>
            <person name="Dupont C.L."/>
        </authorList>
    </citation>
    <scope>NUCLEOTIDE SEQUENCE</scope>
    <source>
        <strain evidence="4">GL11</strain>
    </source>
</reference>
<dbReference type="InterPro" id="IPR051058">
    <property type="entry name" value="GDSL_Est/Lipase"/>
</dbReference>
<dbReference type="SUPFAM" id="SSF52266">
    <property type="entry name" value="SGNH hydrolase"/>
    <property type="match status" value="1"/>
</dbReference>
<proteinExistence type="predicted"/>
<dbReference type="Proteomes" id="UP000716291">
    <property type="component" value="Unassembled WGS sequence"/>
</dbReference>
<dbReference type="EMBL" id="JAANQT010000058">
    <property type="protein sequence ID" value="KAG1315210.1"/>
    <property type="molecule type" value="Genomic_DNA"/>
</dbReference>
<evidence type="ECO:0000313" key="4">
    <source>
        <dbReference type="EMBL" id="KAG1315210.1"/>
    </source>
</evidence>
<dbReference type="InterPro" id="IPR036514">
    <property type="entry name" value="SGNH_hydro_sf"/>
</dbReference>
<evidence type="ECO:0000256" key="2">
    <source>
        <dbReference type="SAM" id="Phobius"/>
    </source>
</evidence>
<feature type="signal peptide" evidence="3">
    <location>
        <begin position="1"/>
        <end position="17"/>
    </location>
</feature>
<dbReference type="AlphaFoldDB" id="A0A9P6XJM4"/>
<dbReference type="OrthoDB" id="1600564at2759"/>
<dbReference type="PANTHER" id="PTHR45648">
    <property type="entry name" value="GDSL LIPASE/ACYLHYDROLASE FAMILY PROTEIN (AFU_ORTHOLOGUE AFUA_4G14700)"/>
    <property type="match status" value="1"/>
</dbReference>
<organism evidence="4 5">
    <name type="scientific">Rhizopus oryzae</name>
    <name type="common">Mucormycosis agent</name>
    <name type="synonym">Rhizopus arrhizus var. delemar</name>
    <dbReference type="NCBI Taxonomy" id="64495"/>
    <lineage>
        <taxon>Eukaryota</taxon>
        <taxon>Fungi</taxon>
        <taxon>Fungi incertae sedis</taxon>
        <taxon>Mucoromycota</taxon>
        <taxon>Mucoromycotina</taxon>
        <taxon>Mucoromycetes</taxon>
        <taxon>Mucorales</taxon>
        <taxon>Mucorineae</taxon>
        <taxon>Rhizopodaceae</taxon>
        <taxon>Rhizopus</taxon>
    </lineage>
</organism>
<keyword evidence="2" id="KW-1133">Transmembrane helix</keyword>
<keyword evidence="5" id="KW-1185">Reference proteome</keyword>
<comment type="caution">
    <text evidence="4">The sequence shown here is derived from an EMBL/GenBank/DDBJ whole genome shotgun (WGS) entry which is preliminary data.</text>
</comment>
<evidence type="ECO:0000256" key="3">
    <source>
        <dbReference type="SAM" id="SignalP"/>
    </source>
</evidence>
<accession>A0A9P6XJM4</accession>
<dbReference type="PANTHER" id="PTHR45648:SF22">
    <property type="entry name" value="GDSL LIPASE_ACYLHYDROLASE FAMILY PROTEIN (AFU_ORTHOLOGUE AFUA_4G14700)"/>
    <property type="match status" value="1"/>
</dbReference>
<dbReference type="Pfam" id="PF00657">
    <property type="entry name" value="Lipase_GDSL"/>
    <property type="match status" value="1"/>
</dbReference>
<keyword evidence="2" id="KW-0812">Transmembrane</keyword>
<dbReference type="Gene3D" id="3.40.50.1110">
    <property type="entry name" value="SGNH hydrolase"/>
    <property type="match status" value="1"/>
</dbReference>
<dbReference type="GO" id="GO:0016788">
    <property type="term" value="F:hydrolase activity, acting on ester bonds"/>
    <property type="evidence" value="ECO:0007669"/>
    <property type="project" value="InterPro"/>
</dbReference>
<keyword evidence="1" id="KW-0378">Hydrolase</keyword>